<dbReference type="Gene3D" id="3.40.50.620">
    <property type="entry name" value="HUPs"/>
    <property type="match status" value="2"/>
</dbReference>
<dbReference type="STRING" id="1300222.I532_07560"/>
<dbReference type="RefSeq" id="WP_003387401.1">
    <property type="nucleotide sequence ID" value="NZ_APBN01000002.1"/>
</dbReference>
<accession>M8DC30</accession>
<dbReference type="PRINTS" id="PR01438">
    <property type="entry name" value="UNVRSLSTRESS"/>
</dbReference>
<feature type="domain" description="UspA" evidence="2">
    <location>
        <begin position="2"/>
        <end position="137"/>
    </location>
</feature>
<dbReference type="Pfam" id="PF00582">
    <property type="entry name" value="Usp"/>
    <property type="match status" value="2"/>
</dbReference>
<gene>
    <name evidence="3" type="ORF">I532_07560</name>
</gene>
<dbReference type="EMBL" id="APBN01000002">
    <property type="protein sequence ID" value="EMT53854.1"/>
    <property type="molecule type" value="Genomic_DNA"/>
</dbReference>
<dbReference type="Proteomes" id="UP000012081">
    <property type="component" value="Unassembled WGS sequence"/>
</dbReference>
<dbReference type="CDD" id="cd00293">
    <property type="entry name" value="USP-like"/>
    <property type="match status" value="2"/>
</dbReference>
<comment type="caution">
    <text evidence="3">The sequence shown here is derived from an EMBL/GenBank/DDBJ whole genome shotgun (WGS) entry which is preliminary data.</text>
</comment>
<dbReference type="SUPFAM" id="SSF52402">
    <property type="entry name" value="Adenine nucleotide alpha hydrolases-like"/>
    <property type="match status" value="2"/>
</dbReference>
<comment type="similarity">
    <text evidence="1">Belongs to the universal stress protein A family.</text>
</comment>
<evidence type="ECO:0000259" key="2">
    <source>
        <dbReference type="Pfam" id="PF00582"/>
    </source>
</evidence>
<evidence type="ECO:0000313" key="4">
    <source>
        <dbReference type="Proteomes" id="UP000012081"/>
    </source>
</evidence>
<evidence type="ECO:0000256" key="1">
    <source>
        <dbReference type="ARBA" id="ARBA00008791"/>
    </source>
</evidence>
<keyword evidence="4" id="KW-1185">Reference proteome</keyword>
<dbReference type="PANTHER" id="PTHR46268">
    <property type="entry name" value="STRESS RESPONSE PROTEIN NHAX"/>
    <property type="match status" value="1"/>
</dbReference>
<dbReference type="OrthoDB" id="9777884at2"/>
<dbReference type="InterPro" id="IPR014729">
    <property type="entry name" value="Rossmann-like_a/b/a_fold"/>
</dbReference>
<dbReference type="PANTHER" id="PTHR46268:SF6">
    <property type="entry name" value="UNIVERSAL STRESS PROTEIN UP12"/>
    <property type="match status" value="1"/>
</dbReference>
<reference evidence="3 4" key="1">
    <citation type="submission" date="2013-03" db="EMBL/GenBank/DDBJ databases">
        <title>Assembly of a new bacterial strain Brevibacillus borstelensis AK1.</title>
        <authorList>
            <person name="Rajan I."/>
            <person name="PoliReddy D."/>
            <person name="Sugumar T."/>
            <person name="Rathinam K."/>
            <person name="Alqarawi S."/>
            <person name="Khalil A.B."/>
            <person name="Sivakumar N."/>
        </authorList>
    </citation>
    <scope>NUCLEOTIDE SEQUENCE [LARGE SCALE GENOMIC DNA]</scope>
    <source>
        <strain evidence="3 4">AK1</strain>
    </source>
</reference>
<proteinExistence type="inferred from homology"/>
<organism evidence="3 4">
    <name type="scientific">Brevibacillus borstelensis AK1</name>
    <dbReference type="NCBI Taxonomy" id="1300222"/>
    <lineage>
        <taxon>Bacteria</taxon>
        <taxon>Bacillati</taxon>
        <taxon>Bacillota</taxon>
        <taxon>Bacilli</taxon>
        <taxon>Bacillales</taxon>
        <taxon>Paenibacillaceae</taxon>
        <taxon>Brevibacillus</taxon>
    </lineage>
</organism>
<sequence length="284" mass="31186">MSILVPVDATPQSLQAVKFALAFTNGNNELSLLHVIPPFSSRFAVNQLGNKTVQEFQLDEAKEDLKEIVELVEQAKVPYKLNIQFGEPHEVIVEVAREGHTAVVMGTHGYGRMTGYLMQSVSYPTIHDVEIPVFLVPEAAKINDKWKTVLIAVDGSDHAMKAAQQAIRMGKEDGTRFVLLTAVIPPVAYAGVYGIGWEDTATLESWGKQTIRPYEELFEQAQVPYESKVLIGDPATLIKEVAQETEADVIVLGHHGMSGIAGTLMGSVTFKVIYRTKTPLLVVK</sequence>
<dbReference type="AlphaFoldDB" id="M8DC30"/>
<dbReference type="InterPro" id="IPR006015">
    <property type="entry name" value="Universal_stress_UspA"/>
</dbReference>
<dbReference type="PATRIC" id="fig|1300222.3.peg.1558"/>
<protein>
    <recommendedName>
        <fullName evidence="2">UspA domain-containing protein</fullName>
    </recommendedName>
</protein>
<evidence type="ECO:0000313" key="3">
    <source>
        <dbReference type="EMBL" id="EMT53854.1"/>
    </source>
</evidence>
<feature type="domain" description="UspA" evidence="2">
    <location>
        <begin position="146"/>
        <end position="284"/>
    </location>
</feature>
<name>M8DC30_9BACL</name>
<dbReference type="InterPro" id="IPR006016">
    <property type="entry name" value="UspA"/>
</dbReference>